<evidence type="ECO:0000313" key="2">
    <source>
        <dbReference type="Proteomes" id="UP000028713"/>
    </source>
</evidence>
<comment type="caution">
    <text evidence="1">The sequence shown here is derived from an EMBL/GenBank/DDBJ whole genome shotgun (WGS) entry which is preliminary data.</text>
</comment>
<dbReference type="Proteomes" id="UP000028713">
    <property type="component" value="Unassembled WGS sequence"/>
</dbReference>
<dbReference type="eggNOG" id="ENOG502ZD9S">
    <property type="taxonomic scope" value="Bacteria"/>
</dbReference>
<reference evidence="1 2" key="1">
    <citation type="submission" date="2014-07" db="EMBL/GenBank/DDBJ databases">
        <title>Genome of Chryseobacterium formosense LMG 24722.</title>
        <authorList>
            <person name="Pipes S.E."/>
            <person name="Stropko S.J."/>
            <person name="Newman J.D."/>
        </authorList>
    </citation>
    <scope>NUCLEOTIDE SEQUENCE [LARGE SCALE GENOMIC DNA]</scope>
    <source>
        <strain evidence="1 2">LMG 24722</strain>
    </source>
</reference>
<keyword evidence="2" id="KW-1185">Reference proteome</keyword>
<proteinExistence type="predicted"/>
<accession>A0A085YZV3</accession>
<dbReference type="STRING" id="236814.IX39_18275"/>
<sequence>MEYSKEFKAALSQLSNIEKDRLIFRLLKKDKILSKKLYFELIDEETTDQKRDQMEEIVKEKVEYAAKYISNQKYFVVLIRKISAEITEHVKVTTDKFGDVSLNLFLINQILEYNDKLSRQRFNDIYKLYLYIINKIVKALALTKKLDEDYWMEIDELLSTVHEKVTSNIYLEKLFINNGIDFNWFNVERIPDHFDLIIKDIKSQGFLK</sequence>
<protein>
    <submittedName>
        <fullName evidence="1">Deoxyuridine 5'-triphosphate nucleotidohydrolase</fullName>
    </submittedName>
</protein>
<dbReference type="AlphaFoldDB" id="A0A085YZV3"/>
<evidence type="ECO:0000313" key="1">
    <source>
        <dbReference type="EMBL" id="KFE97716.1"/>
    </source>
</evidence>
<dbReference type="RefSeq" id="WP_034679033.1">
    <property type="nucleotide sequence ID" value="NZ_FPAP01000005.1"/>
</dbReference>
<keyword evidence="1" id="KW-0378">Hydrolase</keyword>
<dbReference type="GO" id="GO:0016787">
    <property type="term" value="F:hydrolase activity"/>
    <property type="evidence" value="ECO:0007669"/>
    <property type="project" value="UniProtKB-KW"/>
</dbReference>
<gene>
    <name evidence="1" type="ORF">IX39_18275</name>
</gene>
<name>A0A085YZV3_9FLAO</name>
<dbReference type="EMBL" id="JPRP01000004">
    <property type="protein sequence ID" value="KFE97716.1"/>
    <property type="molecule type" value="Genomic_DNA"/>
</dbReference>
<dbReference type="OrthoDB" id="1432119at2"/>
<organism evidence="1 2">
    <name type="scientific">Chryseobacterium formosense</name>
    <dbReference type="NCBI Taxonomy" id="236814"/>
    <lineage>
        <taxon>Bacteria</taxon>
        <taxon>Pseudomonadati</taxon>
        <taxon>Bacteroidota</taxon>
        <taxon>Flavobacteriia</taxon>
        <taxon>Flavobacteriales</taxon>
        <taxon>Weeksellaceae</taxon>
        <taxon>Chryseobacterium group</taxon>
        <taxon>Chryseobacterium</taxon>
    </lineage>
</organism>